<proteinExistence type="predicted"/>
<comment type="caution">
    <text evidence="1">The sequence shown here is derived from an EMBL/GenBank/DDBJ whole genome shotgun (WGS) entry which is preliminary data.</text>
</comment>
<evidence type="ECO:0000313" key="2">
    <source>
        <dbReference type="Proteomes" id="UP000281498"/>
    </source>
</evidence>
<dbReference type="AlphaFoldDB" id="A0A3A9K7H9"/>
<evidence type="ECO:0000313" key="1">
    <source>
        <dbReference type="EMBL" id="RKL66472.1"/>
    </source>
</evidence>
<keyword evidence="2" id="KW-1185">Reference proteome</keyword>
<name>A0A3A9K7H9_9BACI</name>
<dbReference type="Proteomes" id="UP000281498">
    <property type="component" value="Unassembled WGS sequence"/>
</dbReference>
<sequence>MSINCRFSRLEVNQNKKVDPIMTEEEFRECREMVEEFFPNKQYEENGKNEEGKYHSLLESLDIDELKYLQSEFEQDEDSEKLE</sequence>
<dbReference type="EMBL" id="PDOE01000006">
    <property type="protein sequence ID" value="RKL66472.1"/>
    <property type="molecule type" value="Genomic_DNA"/>
</dbReference>
<accession>A0A3A9K7H9</accession>
<organism evidence="1 2">
    <name type="scientific">Salipaludibacillus neizhouensis</name>
    <dbReference type="NCBI Taxonomy" id="885475"/>
    <lineage>
        <taxon>Bacteria</taxon>
        <taxon>Bacillati</taxon>
        <taxon>Bacillota</taxon>
        <taxon>Bacilli</taxon>
        <taxon>Bacillales</taxon>
        <taxon>Bacillaceae</taxon>
    </lineage>
</organism>
<reference evidence="1 2" key="1">
    <citation type="submission" date="2017-10" db="EMBL/GenBank/DDBJ databases">
        <title>Bacillus sp. nov., a halophilic bacterium isolated from a Keqin Lake.</title>
        <authorList>
            <person name="Wang H."/>
        </authorList>
    </citation>
    <scope>NUCLEOTIDE SEQUENCE [LARGE SCALE GENOMIC DNA]</scope>
    <source>
        <strain evidence="1 2">KCTC 13187</strain>
    </source>
</reference>
<protein>
    <submittedName>
        <fullName evidence="1">Uncharacterized protein</fullName>
    </submittedName>
</protein>
<gene>
    <name evidence="1" type="ORF">CR203_14315</name>
</gene>
<dbReference type="RefSeq" id="WP_110935752.1">
    <property type="nucleotide sequence ID" value="NZ_KZ614146.1"/>
</dbReference>